<dbReference type="GO" id="GO:0008855">
    <property type="term" value="F:exodeoxyribonuclease VII activity"/>
    <property type="evidence" value="ECO:0007669"/>
    <property type="project" value="UniProtKB-UniRule"/>
</dbReference>
<dbReference type="InterPro" id="IPR025824">
    <property type="entry name" value="OB-fold_nuc-bd_dom"/>
</dbReference>
<keyword evidence="2 5" id="KW-0540">Nuclease</keyword>
<dbReference type="NCBIfam" id="TIGR00237">
    <property type="entry name" value="xseA"/>
    <property type="match status" value="1"/>
</dbReference>
<comment type="catalytic activity">
    <reaction evidence="5">
        <text>Exonucleolytic cleavage in either 5'- to 3'- or 3'- to 5'-direction to yield nucleoside 5'-phosphates.</text>
        <dbReference type="EC" id="3.1.11.6"/>
    </reaction>
</comment>
<evidence type="ECO:0000313" key="9">
    <source>
        <dbReference type="Proteomes" id="UP000295500"/>
    </source>
</evidence>
<dbReference type="GO" id="GO:0006308">
    <property type="term" value="P:DNA catabolic process"/>
    <property type="evidence" value="ECO:0007669"/>
    <property type="project" value="UniProtKB-UniRule"/>
</dbReference>
<evidence type="ECO:0000256" key="2">
    <source>
        <dbReference type="ARBA" id="ARBA00022722"/>
    </source>
</evidence>
<dbReference type="GO" id="GO:0009318">
    <property type="term" value="C:exodeoxyribonuclease VII complex"/>
    <property type="evidence" value="ECO:0007669"/>
    <property type="project" value="UniProtKB-UniRule"/>
</dbReference>
<dbReference type="Pfam" id="PF13742">
    <property type="entry name" value="tRNA_anti_2"/>
    <property type="match status" value="1"/>
</dbReference>
<comment type="similarity">
    <text evidence="5">Belongs to the XseA family.</text>
</comment>
<dbReference type="PANTHER" id="PTHR30008">
    <property type="entry name" value="EXODEOXYRIBONUCLEASE 7 LARGE SUBUNIT"/>
    <property type="match status" value="1"/>
</dbReference>
<dbReference type="InterPro" id="IPR020579">
    <property type="entry name" value="Exonuc_VII_lsu_C"/>
</dbReference>
<dbReference type="InterPro" id="IPR003753">
    <property type="entry name" value="Exonuc_VII_L"/>
</dbReference>
<sequence>MAIKPISVTQLNEYISRVLSTDPLLTNVTVHGEASGVKYHSNGFIYFSLVDQSAKVNCALPGEYARDLKYELQDGMDLNINGSLRLYKKNGSYSIFVRNVEICGEGSLAIAFEQMKNKLQNEGLFDKSHKKQLPAFPYKVGVITSATGAAVRDILKIIKSRNNVVDIVVFPVLVQGDGAAPQISHAIDIANEKFDDIDVLIVGRGGGAAEDLWAFNEEIVAHSIYDSRIPVISAVGHEIDFTISDMVADVRAETPTAAAQIAVPDTTELQNNIDDMKRQMSLELNNRVMFNAMKVENMMKDIRDSFNNRIEMARNQVGSLKMLLTENDPRRILENGYSIVESSGGKVITDAKAIDKSDKFKLIFHKGWAYCTIIETGSDKDGD</sequence>
<dbReference type="OrthoDB" id="9802795at2"/>
<gene>
    <name evidence="5" type="primary">xseA</name>
    <name evidence="8" type="ORF">EV211_10637</name>
</gene>
<dbReference type="GO" id="GO:0003676">
    <property type="term" value="F:nucleic acid binding"/>
    <property type="evidence" value="ECO:0007669"/>
    <property type="project" value="InterPro"/>
</dbReference>
<reference evidence="8 9" key="1">
    <citation type="submission" date="2019-03" db="EMBL/GenBank/DDBJ databases">
        <title>Genomic Encyclopedia of Type Strains, Phase IV (KMG-IV): sequencing the most valuable type-strain genomes for metagenomic binning, comparative biology and taxonomic classification.</title>
        <authorList>
            <person name="Goeker M."/>
        </authorList>
    </citation>
    <scope>NUCLEOTIDE SEQUENCE [LARGE SCALE GENOMIC DNA]</scope>
    <source>
        <strain evidence="8 9">DSM 28287</strain>
    </source>
</reference>
<dbReference type="AlphaFoldDB" id="A0A4R6Q7N1"/>
<evidence type="ECO:0000259" key="7">
    <source>
        <dbReference type="Pfam" id="PF13742"/>
    </source>
</evidence>
<evidence type="ECO:0000259" key="6">
    <source>
        <dbReference type="Pfam" id="PF02601"/>
    </source>
</evidence>
<comment type="subunit">
    <text evidence="5">Heterooligomer composed of large and small subunits.</text>
</comment>
<accession>A0A4R6Q7N1</accession>
<evidence type="ECO:0000256" key="1">
    <source>
        <dbReference type="ARBA" id="ARBA00022490"/>
    </source>
</evidence>
<dbReference type="RefSeq" id="WP_133527878.1">
    <property type="nucleotide sequence ID" value="NZ_SNXO01000006.1"/>
</dbReference>
<comment type="caution">
    <text evidence="8">The sequence shown here is derived from an EMBL/GenBank/DDBJ whole genome shotgun (WGS) entry which is preliminary data.</text>
</comment>
<evidence type="ECO:0000256" key="3">
    <source>
        <dbReference type="ARBA" id="ARBA00022801"/>
    </source>
</evidence>
<keyword evidence="1 5" id="KW-0963">Cytoplasm</keyword>
<evidence type="ECO:0000313" key="8">
    <source>
        <dbReference type="EMBL" id="TDP58528.1"/>
    </source>
</evidence>
<comment type="function">
    <text evidence="5">Bidirectionally degrades single-stranded DNA into large acid-insoluble oligonucleotides, which are then degraded further into small acid-soluble oligonucleotides.</text>
</comment>
<evidence type="ECO:0000256" key="5">
    <source>
        <dbReference type="HAMAP-Rule" id="MF_00378"/>
    </source>
</evidence>
<keyword evidence="9" id="KW-1185">Reference proteome</keyword>
<dbReference type="Pfam" id="PF02601">
    <property type="entry name" value="Exonuc_VII_L"/>
    <property type="match status" value="1"/>
</dbReference>
<protein>
    <recommendedName>
        <fullName evidence="5">Exodeoxyribonuclease 7 large subunit</fullName>
        <ecNumber evidence="5">3.1.11.6</ecNumber>
    </recommendedName>
    <alternativeName>
        <fullName evidence="5">Exodeoxyribonuclease VII large subunit</fullName>
        <shortName evidence="5">Exonuclease VII large subunit</shortName>
    </alternativeName>
</protein>
<dbReference type="GO" id="GO:0005737">
    <property type="term" value="C:cytoplasm"/>
    <property type="evidence" value="ECO:0007669"/>
    <property type="project" value="UniProtKB-SubCell"/>
</dbReference>
<dbReference type="PANTHER" id="PTHR30008:SF0">
    <property type="entry name" value="EXODEOXYRIBONUCLEASE 7 LARGE SUBUNIT"/>
    <property type="match status" value="1"/>
</dbReference>
<keyword evidence="4 5" id="KW-0269">Exonuclease</keyword>
<dbReference type="HAMAP" id="MF_00378">
    <property type="entry name" value="Exonuc_7_L"/>
    <property type="match status" value="1"/>
</dbReference>
<feature type="domain" description="OB-fold nucleic acid binding" evidence="7">
    <location>
        <begin position="6"/>
        <end position="100"/>
    </location>
</feature>
<dbReference type="Proteomes" id="UP000295500">
    <property type="component" value="Unassembled WGS sequence"/>
</dbReference>
<proteinExistence type="inferred from homology"/>
<name>A0A4R6Q7N1_9FIRM</name>
<dbReference type="CDD" id="cd04489">
    <property type="entry name" value="ExoVII_LU_OBF"/>
    <property type="match status" value="1"/>
</dbReference>
<organism evidence="8 9">
    <name type="scientific">Aminicella lysinilytica</name>
    <dbReference type="NCBI Taxonomy" id="433323"/>
    <lineage>
        <taxon>Bacteria</taxon>
        <taxon>Bacillati</taxon>
        <taxon>Bacillota</taxon>
        <taxon>Clostridia</taxon>
        <taxon>Peptostreptococcales</taxon>
        <taxon>Anaerovoracaceae</taxon>
        <taxon>Aminicella</taxon>
    </lineage>
</organism>
<comment type="subcellular location">
    <subcellularLocation>
        <location evidence="5">Cytoplasm</location>
    </subcellularLocation>
</comment>
<evidence type="ECO:0000256" key="4">
    <source>
        <dbReference type="ARBA" id="ARBA00022839"/>
    </source>
</evidence>
<dbReference type="EC" id="3.1.11.6" evidence="5"/>
<keyword evidence="3 5" id="KW-0378">Hydrolase</keyword>
<dbReference type="EMBL" id="SNXO01000006">
    <property type="protein sequence ID" value="TDP58528.1"/>
    <property type="molecule type" value="Genomic_DNA"/>
</dbReference>
<feature type="domain" description="Exonuclease VII large subunit C-terminal" evidence="6">
    <location>
        <begin position="124"/>
        <end position="320"/>
    </location>
</feature>